<keyword evidence="3" id="KW-1185">Reference proteome</keyword>
<gene>
    <name evidence="2" type="ORF">CWS20_08680</name>
</gene>
<evidence type="ECO:0000256" key="1">
    <source>
        <dbReference type="SAM" id="SignalP"/>
    </source>
</evidence>
<evidence type="ECO:0000313" key="3">
    <source>
        <dbReference type="Proteomes" id="UP000233343"/>
    </source>
</evidence>
<feature type="chain" id="PRO_5038423648" description="VCBS repeat-containing protein" evidence="1">
    <location>
        <begin position="26"/>
        <end position="256"/>
    </location>
</feature>
<dbReference type="InterPro" id="IPR028994">
    <property type="entry name" value="Integrin_alpha_N"/>
</dbReference>
<proteinExistence type="predicted"/>
<dbReference type="EMBL" id="PISD01000016">
    <property type="protein sequence ID" value="PKG29337.1"/>
    <property type="molecule type" value="Genomic_DNA"/>
</dbReference>
<name>A0A2N0ZIJ0_9BACI</name>
<organism evidence="2 3">
    <name type="scientific">Cytobacillus horneckiae</name>
    <dbReference type="NCBI Taxonomy" id="549687"/>
    <lineage>
        <taxon>Bacteria</taxon>
        <taxon>Bacillati</taxon>
        <taxon>Bacillota</taxon>
        <taxon>Bacilli</taxon>
        <taxon>Bacillales</taxon>
        <taxon>Bacillaceae</taxon>
        <taxon>Cytobacillus</taxon>
    </lineage>
</organism>
<keyword evidence="1" id="KW-0732">Signal</keyword>
<evidence type="ECO:0008006" key="4">
    <source>
        <dbReference type="Google" id="ProtNLM"/>
    </source>
</evidence>
<dbReference type="AlphaFoldDB" id="A0A2N0ZIJ0"/>
<protein>
    <recommendedName>
        <fullName evidence="4">VCBS repeat-containing protein</fullName>
    </recommendedName>
</protein>
<dbReference type="RefSeq" id="WP_066198150.1">
    <property type="nucleotide sequence ID" value="NZ_JAFDQP010000004.1"/>
</dbReference>
<comment type="caution">
    <text evidence="2">The sequence shown here is derived from an EMBL/GenBank/DDBJ whole genome shotgun (WGS) entry which is preliminary data.</text>
</comment>
<reference evidence="2 3" key="1">
    <citation type="journal article" date="2010" name="Int. J. Syst. Evol. Microbiol.">
        <title>Bacillus horneckiae sp. nov., isolated from a spacecraft-assembly clean room.</title>
        <authorList>
            <person name="Vaishampayan P."/>
            <person name="Probst A."/>
            <person name="Krishnamurthi S."/>
            <person name="Ghosh S."/>
            <person name="Osman S."/>
            <person name="McDowall A."/>
            <person name="Ruckmani A."/>
            <person name="Mayilraj S."/>
            <person name="Venkateswaran K."/>
        </authorList>
    </citation>
    <scope>NUCLEOTIDE SEQUENCE [LARGE SCALE GENOMIC DNA]</scope>
    <source>
        <strain evidence="3">1PO1SC</strain>
    </source>
</reference>
<accession>A0A2N0ZIJ0</accession>
<feature type="signal peptide" evidence="1">
    <location>
        <begin position="1"/>
        <end position="25"/>
    </location>
</feature>
<dbReference type="SUPFAM" id="SSF69318">
    <property type="entry name" value="Integrin alpha N-terminal domain"/>
    <property type="match status" value="1"/>
</dbReference>
<sequence length="256" mass="28955">MKKEIIFAFAAFFMMSLSTITGVYAGEDKKDEMIAIIDEKADISGDGKEDFVSIKGIRYEDDSDFLREVYIQIQASNGEKYKAKLEAGFDPQLQFIDMNQDGIKDLFISVETGGSGGVSNYYLYSLKDFELTDLTVPETVMMTTHFEDDYKASTIIQETGDTYTFDLKTRAKDYEKLGLYSKGRLNEPMELMVDPYSTLKPVKLKDGTNGLRGLQRISGANHADSIAFIESQWKYVNEQWALNSVKVIDIESSKQK</sequence>
<evidence type="ECO:0000313" key="2">
    <source>
        <dbReference type="EMBL" id="PKG29337.1"/>
    </source>
</evidence>
<dbReference type="Proteomes" id="UP000233343">
    <property type="component" value="Unassembled WGS sequence"/>
</dbReference>